<dbReference type="InterPro" id="IPR050792">
    <property type="entry name" value="ADP-ribosylglycohydrolase"/>
</dbReference>
<dbReference type="Gene3D" id="3.90.190.10">
    <property type="entry name" value="Protein tyrosine phosphatase superfamily"/>
    <property type="match status" value="1"/>
</dbReference>
<dbReference type="EMBL" id="JBHXPM010000025">
    <property type="protein sequence ID" value="MFD3959287.1"/>
    <property type="molecule type" value="Genomic_DNA"/>
</dbReference>
<gene>
    <name evidence="4" type="ORF">ACFWR3_24820</name>
</gene>
<protein>
    <submittedName>
        <fullName evidence="4">ADP-ribosylglycohydrolase family protein</fullName>
    </submittedName>
</protein>
<dbReference type="InterPro" id="IPR016130">
    <property type="entry name" value="Tyr_Pase_AS"/>
</dbReference>
<evidence type="ECO:0000256" key="2">
    <source>
        <dbReference type="ARBA" id="ARBA00022801"/>
    </source>
</evidence>
<dbReference type="SUPFAM" id="SSF52799">
    <property type="entry name" value="(Phosphotyrosine protein) phosphatases II"/>
    <property type="match status" value="1"/>
</dbReference>
<evidence type="ECO:0000313" key="5">
    <source>
        <dbReference type="Proteomes" id="UP001598300"/>
    </source>
</evidence>
<feature type="domain" description="Tyrosine specific protein phosphatases" evidence="3">
    <location>
        <begin position="395"/>
        <end position="448"/>
    </location>
</feature>
<dbReference type="Gene3D" id="1.10.4080.10">
    <property type="entry name" value="ADP-ribosylation/Crystallin J1"/>
    <property type="match status" value="1"/>
</dbReference>
<comment type="similarity">
    <text evidence="1">Belongs to the ADP-ribosylglycohydrolase family.</text>
</comment>
<organism evidence="4 5">
    <name type="scientific">Streptomyces bacillaris</name>
    <dbReference type="NCBI Taxonomy" id="68179"/>
    <lineage>
        <taxon>Bacteria</taxon>
        <taxon>Bacillati</taxon>
        <taxon>Actinomycetota</taxon>
        <taxon>Actinomycetes</taxon>
        <taxon>Kitasatosporales</taxon>
        <taxon>Streptomycetaceae</taxon>
        <taxon>Streptomyces</taxon>
    </lineage>
</organism>
<sequence>MGVPYEFARRLRADEQPAMIGGGLGPYKPGEYSDDTQMHVCIAAVASTGADLTSRTALDQIARNFHLWRDRGASDIGTQTSTVLGAAKRHKTGTPAQAMLAEADAYTARTRFSAGNGSLMRTGIVALAYLDDVDGMIRAATQVSSLTHSDPECIEACILWCSGIRTAVLEGTFDGVREGIALLPEDRQEIWHARLDEAEANPPHHWERNGYVVTALQAAWSAITGTPVPELAPERGSFPAQHFQLATEAAVRSGNDTDTVAAIAGALLGARWGVSAIPLAWQQAVNGWPTMRAPELVRLAVLTARKGTDDADGWPSAPRVNTPAYAGKGFAVIHPADPGVRLGNLPMTEYVGTPPVDAVVSLCRVGQEPIFSKTDVEHVRVWLVDKEGENPNLHYAVDQAARQVLRLRQDGKRVFLHCVAGRSRTPAVAAAYSTLLGTNPRTALEEVHTALGGHWTLPSHPQLHDAVYELAGQTPPQPRTARRFFFRRRR</sequence>
<keyword evidence="2" id="KW-0378">Hydrolase</keyword>
<dbReference type="Proteomes" id="UP001598300">
    <property type="component" value="Unassembled WGS sequence"/>
</dbReference>
<reference evidence="4 5" key="1">
    <citation type="submission" date="2024-09" db="EMBL/GenBank/DDBJ databases">
        <title>The Natural Products Discovery Center: Release of the First 8490 Sequenced Strains for Exploring Actinobacteria Biosynthetic Diversity.</title>
        <authorList>
            <person name="Kalkreuter E."/>
            <person name="Kautsar S.A."/>
            <person name="Yang D."/>
            <person name="Bader C.D."/>
            <person name="Teijaro C.N."/>
            <person name="Fluegel L."/>
            <person name="Davis C.M."/>
            <person name="Simpson J.R."/>
            <person name="Lauterbach L."/>
            <person name="Steele A.D."/>
            <person name="Gui C."/>
            <person name="Meng S."/>
            <person name="Li G."/>
            <person name="Viehrig K."/>
            <person name="Ye F."/>
            <person name="Su P."/>
            <person name="Kiefer A.F."/>
            <person name="Nichols A."/>
            <person name="Cepeda A.J."/>
            <person name="Yan W."/>
            <person name="Fan B."/>
            <person name="Jiang Y."/>
            <person name="Adhikari A."/>
            <person name="Zheng C.-J."/>
            <person name="Schuster L."/>
            <person name="Cowan T.M."/>
            <person name="Smanski M.J."/>
            <person name="Chevrette M.G."/>
            <person name="De Carvalho L.P.S."/>
            <person name="Shen B."/>
        </authorList>
    </citation>
    <scope>NUCLEOTIDE SEQUENCE [LARGE SCALE GENOMIC DNA]</scope>
    <source>
        <strain evidence="4 5">NPDC058584</strain>
    </source>
</reference>
<dbReference type="InterPro" id="IPR005502">
    <property type="entry name" value="Ribosyl_crysJ1"/>
</dbReference>
<dbReference type="PANTHER" id="PTHR16222:SF24">
    <property type="entry name" value="ADP-RIBOSYLHYDROLASE ARH3"/>
    <property type="match status" value="1"/>
</dbReference>
<dbReference type="InterPro" id="IPR000387">
    <property type="entry name" value="Tyr_Pase_dom"/>
</dbReference>
<dbReference type="SUPFAM" id="SSF101478">
    <property type="entry name" value="ADP-ribosylglycohydrolase"/>
    <property type="match status" value="1"/>
</dbReference>
<dbReference type="PROSITE" id="PS50056">
    <property type="entry name" value="TYR_PHOSPHATASE_2"/>
    <property type="match status" value="1"/>
</dbReference>
<name>A0ABW6E3B0_9ACTN</name>
<dbReference type="RefSeq" id="WP_244210110.1">
    <property type="nucleotide sequence ID" value="NZ_JBHXNM010000050.1"/>
</dbReference>
<dbReference type="PANTHER" id="PTHR16222">
    <property type="entry name" value="ADP-RIBOSYLGLYCOHYDROLASE"/>
    <property type="match status" value="1"/>
</dbReference>
<dbReference type="Pfam" id="PF03747">
    <property type="entry name" value="ADP_ribosyl_GH"/>
    <property type="match status" value="1"/>
</dbReference>
<keyword evidence="5" id="KW-1185">Reference proteome</keyword>
<evidence type="ECO:0000259" key="3">
    <source>
        <dbReference type="PROSITE" id="PS50056"/>
    </source>
</evidence>
<comment type="caution">
    <text evidence="4">The sequence shown here is derived from an EMBL/GenBank/DDBJ whole genome shotgun (WGS) entry which is preliminary data.</text>
</comment>
<dbReference type="PROSITE" id="PS00383">
    <property type="entry name" value="TYR_PHOSPHATASE_1"/>
    <property type="match status" value="1"/>
</dbReference>
<evidence type="ECO:0000256" key="1">
    <source>
        <dbReference type="ARBA" id="ARBA00010702"/>
    </source>
</evidence>
<dbReference type="InterPro" id="IPR029021">
    <property type="entry name" value="Prot-tyrosine_phosphatase-like"/>
</dbReference>
<proteinExistence type="inferred from homology"/>
<dbReference type="InterPro" id="IPR036705">
    <property type="entry name" value="Ribosyl_crysJ1_sf"/>
</dbReference>
<accession>A0ABW6E3B0</accession>
<evidence type="ECO:0000313" key="4">
    <source>
        <dbReference type="EMBL" id="MFD3959287.1"/>
    </source>
</evidence>